<comment type="similarity">
    <text evidence="1 2">Belongs to the small heat shock protein (HSP20) family.</text>
</comment>
<dbReference type="PROSITE" id="PS01031">
    <property type="entry name" value="SHSP"/>
    <property type="match status" value="1"/>
</dbReference>
<dbReference type="AlphaFoldDB" id="I4EEJ7"/>
<dbReference type="EMBL" id="CAGS01000098">
    <property type="protein sequence ID" value="CCF83109.1"/>
    <property type="molecule type" value="Genomic_DNA"/>
</dbReference>
<dbReference type="InterPro" id="IPR002068">
    <property type="entry name" value="A-crystallin/Hsp20_dom"/>
</dbReference>
<dbReference type="PANTHER" id="PTHR11527">
    <property type="entry name" value="HEAT-SHOCK PROTEIN 20 FAMILY MEMBER"/>
    <property type="match status" value="1"/>
</dbReference>
<name>I4EEJ7_9BACT</name>
<dbReference type="InterPro" id="IPR008978">
    <property type="entry name" value="HSP20-like_chaperone"/>
</dbReference>
<feature type="domain" description="SHSP" evidence="4">
    <location>
        <begin position="32"/>
        <end position="178"/>
    </location>
</feature>
<evidence type="ECO:0000256" key="1">
    <source>
        <dbReference type="PROSITE-ProRule" id="PRU00285"/>
    </source>
</evidence>
<evidence type="ECO:0000313" key="5">
    <source>
        <dbReference type="EMBL" id="CCF83109.1"/>
    </source>
</evidence>
<proteinExistence type="inferred from homology"/>
<reference evidence="5 6" key="1">
    <citation type="journal article" date="2012" name="ISME J.">
        <title>Nitrification expanded: discovery, physiology and genomics of a nitrite-oxidizing bacterium from the phylum Chloroflexi.</title>
        <authorList>
            <person name="Sorokin D.Y."/>
            <person name="Lucker S."/>
            <person name="Vejmelkova D."/>
            <person name="Kostrikina N.A."/>
            <person name="Kleerebezem R."/>
            <person name="Rijpstra W.I."/>
            <person name="Damste J.S."/>
            <person name="Le Paslier D."/>
            <person name="Muyzer G."/>
            <person name="Wagner M."/>
            <person name="van Loosdrecht M.C."/>
            <person name="Daims H."/>
        </authorList>
    </citation>
    <scope>NUCLEOTIDE SEQUENCE [LARGE SCALE GENOMIC DNA]</scope>
    <source>
        <strain evidence="6">none</strain>
    </source>
</reference>
<accession>I4EEJ7</accession>
<evidence type="ECO:0000256" key="3">
    <source>
        <dbReference type="SAM" id="MobiDB-lite"/>
    </source>
</evidence>
<dbReference type="OrthoDB" id="164604at2"/>
<dbReference type="InterPro" id="IPR031107">
    <property type="entry name" value="Small_HSP"/>
</dbReference>
<gene>
    <name evidence="5" type="ORF">NITHO_1870001</name>
</gene>
<comment type="caution">
    <text evidence="5">The sequence shown here is derived from an EMBL/GenBank/DDBJ whole genome shotgun (WGS) entry which is preliminary data.</text>
</comment>
<dbReference type="RefSeq" id="WP_008475900.1">
    <property type="nucleotide sequence ID" value="NZ_CAGS01000098.1"/>
</dbReference>
<sequence length="191" mass="21382">MSITEWNPWSDFLSMRDAMDELMRSGWARPRAAAMGLQIPVDVYETNNDFIIFATMPGVDPSDVHIQVQGNTVRITGDMKEEMPPGETQSQAGQQTQQSQQQTQQAQQTRQPGQQPGTRPTGHWLLRERRTGHFVRVITLPTNVESNEAKADFRNGTLIIHLPKAAEARAKAIPIRSAAGQQQIEAQSRTH</sequence>
<evidence type="ECO:0000259" key="4">
    <source>
        <dbReference type="PROSITE" id="PS01031"/>
    </source>
</evidence>
<evidence type="ECO:0000256" key="2">
    <source>
        <dbReference type="RuleBase" id="RU003616"/>
    </source>
</evidence>
<evidence type="ECO:0000313" key="6">
    <source>
        <dbReference type="Proteomes" id="UP000004221"/>
    </source>
</evidence>
<dbReference type="CDD" id="cd06464">
    <property type="entry name" value="ACD_sHsps-like"/>
    <property type="match status" value="1"/>
</dbReference>
<keyword evidence="5" id="KW-0346">Stress response</keyword>
<feature type="region of interest" description="Disordered" evidence="3">
    <location>
        <begin position="78"/>
        <end position="128"/>
    </location>
</feature>
<dbReference type="Pfam" id="PF00011">
    <property type="entry name" value="HSP20"/>
    <property type="match status" value="2"/>
</dbReference>
<keyword evidence="6" id="KW-1185">Reference proteome</keyword>
<dbReference type="Proteomes" id="UP000004221">
    <property type="component" value="Unassembled WGS sequence"/>
</dbReference>
<protein>
    <submittedName>
        <fullName evidence="5">Heat shock protein Hsp20</fullName>
    </submittedName>
</protein>
<dbReference type="Gene3D" id="2.60.40.790">
    <property type="match status" value="1"/>
</dbReference>
<organism evidence="5 6">
    <name type="scientific">Nitrolancea hollandica Lb</name>
    <dbReference type="NCBI Taxonomy" id="1129897"/>
    <lineage>
        <taxon>Bacteria</taxon>
        <taxon>Pseudomonadati</taxon>
        <taxon>Thermomicrobiota</taxon>
        <taxon>Thermomicrobia</taxon>
        <taxon>Sphaerobacterales</taxon>
        <taxon>Sphaerobacterineae</taxon>
        <taxon>Sphaerobacteraceae</taxon>
        <taxon>Nitrolancea</taxon>
    </lineage>
</organism>
<dbReference type="SUPFAM" id="SSF49764">
    <property type="entry name" value="HSP20-like chaperones"/>
    <property type="match status" value="1"/>
</dbReference>
<feature type="compositionally biased region" description="Low complexity" evidence="3">
    <location>
        <begin position="88"/>
        <end position="122"/>
    </location>
</feature>